<evidence type="ECO:0000313" key="4">
    <source>
        <dbReference type="EMBL" id="KAK3105320.1"/>
    </source>
</evidence>
<dbReference type="EMBL" id="VSWD01000004">
    <property type="protein sequence ID" value="KAK3105320.1"/>
    <property type="molecule type" value="Genomic_DNA"/>
</dbReference>
<feature type="domain" description="B box-type" evidence="3">
    <location>
        <begin position="70"/>
        <end position="110"/>
    </location>
</feature>
<proteinExistence type="predicted"/>
<feature type="domain" description="B box-type" evidence="3">
    <location>
        <begin position="18"/>
        <end position="60"/>
    </location>
</feature>
<evidence type="ECO:0000313" key="5">
    <source>
        <dbReference type="Proteomes" id="UP001186944"/>
    </source>
</evidence>
<organism evidence="4 5">
    <name type="scientific">Pinctada imbricata</name>
    <name type="common">Atlantic pearl-oyster</name>
    <name type="synonym">Pinctada martensii</name>
    <dbReference type="NCBI Taxonomy" id="66713"/>
    <lineage>
        <taxon>Eukaryota</taxon>
        <taxon>Metazoa</taxon>
        <taxon>Spiralia</taxon>
        <taxon>Lophotrochozoa</taxon>
        <taxon>Mollusca</taxon>
        <taxon>Bivalvia</taxon>
        <taxon>Autobranchia</taxon>
        <taxon>Pteriomorphia</taxon>
        <taxon>Pterioida</taxon>
        <taxon>Pterioidea</taxon>
        <taxon>Pteriidae</taxon>
        <taxon>Pinctada</taxon>
    </lineage>
</organism>
<comment type="caution">
    <text evidence="4">The sequence shown here is derived from an EMBL/GenBank/DDBJ whole genome shotgun (WGS) entry which is preliminary data.</text>
</comment>
<keyword evidence="1" id="KW-0479">Metal-binding</keyword>
<protein>
    <recommendedName>
        <fullName evidence="3">B box-type domain-containing protein</fullName>
    </recommendedName>
</protein>
<feature type="coiled-coil region" evidence="2">
    <location>
        <begin position="190"/>
        <end position="217"/>
    </location>
</feature>
<gene>
    <name evidence="4" type="ORF">FSP39_022493</name>
</gene>
<sequence length="562" mass="63284">MAFASSRLGAQEAFIKPCDLCEDDEDVNWFCKDCVQNLCDRCKKIHLKTIACKNHHIVSILEGVAIAKKNVSNLCQDHDELFTYFCRTCDKNICSMCLSLIHRKHDFVDLRILQSELQGILDDILREKREEKIQIVKNVDSLDECAKTCKSTLSERCNLIDDRVEAIKKAADEEGHKLKLSLESTADGTMKEVDERKQKLEGRKNVYEGEIELVQQELKLQTASTLNDYVKKSVSKLQSLKPLACPIPRNSTFITGKINRELIRDMIGKEGNMPELSDDCGSSESIKPSDDVKGENGILSELKILKIHNLKGESIERDCFCICESPCGNFLIGSTFYICKVTPDFAKVLIQISTMSTCLKIACLFSSDIVVCYERGTSYLEIFNSDGRKAQSINLSPMYAYDIAVTNHDEFAVSSNNGSYLSKSSLFMFTTKGKVKDSKTDIAMGGLCMDKTGTKFWTSDKKSPYLISLDRNGDVLRKIQISKSYLQKMTIDRHGNILGVPSNSNPFCTIQKEIYLISDDGEVERTYLVECDKKINDICIDSKNRLLILVDNGKIIVADYLQ</sequence>
<name>A0AA88YI46_PINIB</name>
<keyword evidence="5" id="KW-1185">Reference proteome</keyword>
<dbReference type="SUPFAM" id="SSF57845">
    <property type="entry name" value="B-box zinc-binding domain"/>
    <property type="match status" value="1"/>
</dbReference>
<dbReference type="PROSITE" id="PS50119">
    <property type="entry name" value="ZF_BBOX"/>
    <property type="match status" value="2"/>
</dbReference>
<dbReference type="AlphaFoldDB" id="A0AA88YI46"/>
<dbReference type="GO" id="GO:0061630">
    <property type="term" value="F:ubiquitin protein ligase activity"/>
    <property type="evidence" value="ECO:0007669"/>
    <property type="project" value="TreeGrafter"/>
</dbReference>
<keyword evidence="1" id="KW-0862">Zinc</keyword>
<dbReference type="Proteomes" id="UP001186944">
    <property type="component" value="Unassembled WGS sequence"/>
</dbReference>
<evidence type="ECO:0000259" key="3">
    <source>
        <dbReference type="PROSITE" id="PS50119"/>
    </source>
</evidence>
<keyword evidence="2" id="KW-0175">Coiled coil</keyword>
<evidence type="ECO:0000256" key="1">
    <source>
        <dbReference type="PROSITE-ProRule" id="PRU00024"/>
    </source>
</evidence>
<dbReference type="PANTHER" id="PTHR25462">
    <property type="entry name" value="BONUS, ISOFORM C-RELATED"/>
    <property type="match status" value="1"/>
</dbReference>
<dbReference type="CDD" id="cd19757">
    <property type="entry name" value="Bbox1"/>
    <property type="match status" value="1"/>
</dbReference>
<dbReference type="InterPro" id="IPR011042">
    <property type="entry name" value="6-blade_b-propeller_TolB-like"/>
</dbReference>
<dbReference type="CDD" id="cd19756">
    <property type="entry name" value="Bbox2"/>
    <property type="match status" value="1"/>
</dbReference>
<dbReference type="InterPro" id="IPR047153">
    <property type="entry name" value="TRIM45/56/19-like"/>
</dbReference>
<dbReference type="SMART" id="SM00336">
    <property type="entry name" value="BBOX"/>
    <property type="match status" value="2"/>
</dbReference>
<reference evidence="4" key="1">
    <citation type="submission" date="2019-08" db="EMBL/GenBank/DDBJ databases">
        <title>The improved chromosome-level genome for the pearl oyster Pinctada fucata martensii using PacBio sequencing and Hi-C.</title>
        <authorList>
            <person name="Zheng Z."/>
        </authorList>
    </citation>
    <scope>NUCLEOTIDE SEQUENCE</scope>
    <source>
        <strain evidence="4">ZZ-2019</strain>
        <tissue evidence="4">Adductor muscle</tissue>
    </source>
</reference>
<keyword evidence="1" id="KW-0863">Zinc-finger</keyword>
<dbReference type="InterPro" id="IPR000315">
    <property type="entry name" value="Znf_B-box"/>
</dbReference>
<dbReference type="Gene3D" id="2.120.10.30">
    <property type="entry name" value="TolB, C-terminal domain"/>
    <property type="match status" value="1"/>
</dbReference>
<evidence type="ECO:0000256" key="2">
    <source>
        <dbReference type="SAM" id="Coils"/>
    </source>
</evidence>
<dbReference type="Pfam" id="PF00643">
    <property type="entry name" value="zf-B_box"/>
    <property type="match status" value="1"/>
</dbReference>
<dbReference type="PANTHER" id="PTHR25462:SF296">
    <property type="entry name" value="MEIOTIC P26, ISOFORM F"/>
    <property type="match status" value="1"/>
</dbReference>
<dbReference type="GO" id="GO:0008270">
    <property type="term" value="F:zinc ion binding"/>
    <property type="evidence" value="ECO:0007669"/>
    <property type="project" value="UniProtKB-KW"/>
</dbReference>
<dbReference type="SUPFAM" id="SSF101898">
    <property type="entry name" value="NHL repeat"/>
    <property type="match status" value="1"/>
</dbReference>
<dbReference type="Gene3D" id="3.30.160.60">
    <property type="entry name" value="Classic Zinc Finger"/>
    <property type="match status" value="1"/>
</dbReference>
<accession>A0AA88YI46</accession>